<protein>
    <submittedName>
        <fullName evidence="1">Uncharacterized protein</fullName>
    </submittedName>
</protein>
<dbReference type="AlphaFoldDB" id="A0A0A9AUX0"/>
<reference evidence="1" key="2">
    <citation type="journal article" date="2015" name="Data Brief">
        <title>Shoot transcriptome of the giant reed, Arundo donax.</title>
        <authorList>
            <person name="Barrero R.A."/>
            <person name="Guerrero F.D."/>
            <person name="Moolhuijzen P."/>
            <person name="Goolsby J.A."/>
            <person name="Tidwell J."/>
            <person name="Bellgard S.E."/>
            <person name="Bellgard M.I."/>
        </authorList>
    </citation>
    <scope>NUCLEOTIDE SEQUENCE</scope>
    <source>
        <tissue evidence="1">Shoot tissue taken approximately 20 cm above the soil surface</tissue>
    </source>
</reference>
<organism evidence="1">
    <name type="scientific">Arundo donax</name>
    <name type="common">Giant reed</name>
    <name type="synonym">Donax arundinaceus</name>
    <dbReference type="NCBI Taxonomy" id="35708"/>
    <lineage>
        <taxon>Eukaryota</taxon>
        <taxon>Viridiplantae</taxon>
        <taxon>Streptophyta</taxon>
        <taxon>Embryophyta</taxon>
        <taxon>Tracheophyta</taxon>
        <taxon>Spermatophyta</taxon>
        <taxon>Magnoliopsida</taxon>
        <taxon>Liliopsida</taxon>
        <taxon>Poales</taxon>
        <taxon>Poaceae</taxon>
        <taxon>PACMAD clade</taxon>
        <taxon>Arundinoideae</taxon>
        <taxon>Arundineae</taxon>
        <taxon>Arundo</taxon>
    </lineage>
</organism>
<sequence>MVGASCTSKIGSRGAQVCLLQGVSEADGSRVTGGATSSREAGR</sequence>
<dbReference type="EMBL" id="GBRH01242964">
    <property type="protein sequence ID" value="JAD54931.1"/>
    <property type="molecule type" value="Transcribed_RNA"/>
</dbReference>
<reference evidence="1" key="1">
    <citation type="submission" date="2014-09" db="EMBL/GenBank/DDBJ databases">
        <authorList>
            <person name="Magalhaes I.L.F."/>
            <person name="Oliveira U."/>
            <person name="Santos F.R."/>
            <person name="Vidigal T.H.D.A."/>
            <person name="Brescovit A.D."/>
            <person name="Santos A.J."/>
        </authorList>
    </citation>
    <scope>NUCLEOTIDE SEQUENCE</scope>
    <source>
        <tissue evidence="1">Shoot tissue taken approximately 20 cm above the soil surface</tissue>
    </source>
</reference>
<proteinExistence type="predicted"/>
<evidence type="ECO:0000313" key="1">
    <source>
        <dbReference type="EMBL" id="JAD54931.1"/>
    </source>
</evidence>
<name>A0A0A9AUX0_ARUDO</name>
<accession>A0A0A9AUX0</accession>